<feature type="coiled-coil region" evidence="1">
    <location>
        <begin position="245"/>
        <end position="305"/>
    </location>
</feature>
<evidence type="ECO:0000313" key="4">
    <source>
        <dbReference type="EMBL" id="EAS07152.3"/>
    </source>
</evidence>
<protein>
    <submittedName>
        <fullName evidence="4">RED-like protein amine-terminal region protein</fullName>
    </submittedName>
</protein>
<dbReference type="InParanoid" id="I7MMX3"/>
<dbReference type="GeneID" id="7839688"/>
<feature type="region of interest" description="Disordered" evidence="2">
    <location>
        <begin position="48"/>
        <end position="87"/>
    </location>
</feature>
<dbReference type="RefSeq" id="XP_001027394.3">
    <property type="nucleotide sequence ID" value="XM_001027394.3"/>
</dbReference>
<keyword evidence="1" id="KW-0175">Coiled coil</keyword>
<name>I7MMX3_TETTS</name>
<evidence type="ECO:0000313" key="5">
    <source>
        <dbReference type="Proteomes" id="UP000009168"/>
    </source>
</evidence>
<gene>
    <name evidence="4" type="ORF">TTHERM_00646850</name>
</gene>
<proteinExistence type="predicted"/>
<evidence type="ECO:0000256" key="2">
    <source>
        <dbReference type="SAM" id="MobiDB-lite"/>
    </source>
</evidence>
<dbReference type="KEGG" id="tet:TTHERM_00646850"/>
<feature type="domain" description="RED-like N-terminal" evidence="3">
    <location>
        <begin position="43"/>
        <end position="223"/>
    </location>
</feature>
<dbReference type="InterPro" id="IPR012916">
    <property type="entry name" value="RED_N"/>
</dbReference>
<feature type="compositionally biased region" description="Basic and acidic residues" evidence="2">
    <location>
        <begin position="50"/>
        <end position="61"/>
    </location>
</feature>
<feature type="coiled-coil region" evidence="1">
    <location>
        <begin position="120"/>
        <end position="147"/>
    </location>
</feature>
<organism evidence="4 5">
    <name type="scientific">Tetrahymena thermophila (strain SB210)</name>
    <dbReference type="NCBI Taxonomy" id="312017"/>
    <lineage>
        <taxon>Eukaryota</taxon>
        <taxon>Sar</taxon>
        <taxon>Alveolata</taxon>
        <taxon>Ciliophora</taxon>
        <taxon>Intramacronucleata</taxon>
        <taxon>Oligohymenophorea</taxon>
        <taxon>Hymenostomatida</taxon>
        <taxon>Tetrahymenina</taxon>
        <taxon>Tetrahymenidae</taxon>
        <taxon>Tetrahymena</taxon>
    </lineage>
</organism>
<evidence type="ECO:0000259" key="3">
    <source>
        <dbReference type="Pfam" id="PF07808"/>
    </source>
</evidence>
<evidence type="ECO:0000256" key="1">
    <source>
        <dbReference type="SAM" id="Coils"/>
    </source>
</evidence>
<keyword evidence="5" id="KW-1185">Reference proteome</keyword>
<dbReference type="AlphaFoldDB" id="I7MMX3"/>
<accession>I7MMX3</accession>
<dbReference type="Proteomes" id="UP000009168">
    <property type="component" value="Unassembled WGS sequence"/>
</dbReference>
<dbReference type="Pfam" id="PF07808">
    <property type="entry name" value="RED_N"/>
    <property type="match status" value="1"/>
</dbReference>
<dbReference type="EMBL" id="GG662245">
    <property type="protein sequence ID" value="EAS07152.3"/>
    <property type="molecule type" value="Genomic_DNA"/>
</dbReference>
<reference evidence="5" key="1">
    <citation type="journal article" date="2006" name="PLoS Biol.">
        <title>Macronuclear genome sequence of the ciliate Tetrahymena thermophila, a model eukaryote.</title>
        <authorList>
            <person name="Eisen J.A."/>
            <person name="Coyne R.S."/>
            <person name="Wu M."/>
            <person name="Wu D."/>
            <person name="Thiagarajan M."/>
            <person name="Wortman J.R."/>
            <person name="Badger J.H."/>
            <person name="Ren Q."/>
            <person name="Amedeo P."/>
            <person name="Jones K.M."/>
            <person name="Tallon L.J."/>
            <person name="Delcher A.L."/>
            <person name="Salzberg S.L."/>
            <person name="Silva J.C."/>
            <person name="Haas B.J."/>
            <person name="Majoros W.H."/>
            <person name="Farzad M."/>
            <person name="Carlton J.M."/>
            <person name="Smith R.K. Jr."/>
            <person name="Garg J."/>
            <person name="Pearlman R.E."/>
            <person name="Karrer K.M."/>
            <person name="Sun L."/>
            <person name="Manning G."/>
            <person name="Elde N.C."/>
            <person name="Turkewitz A.P."/>
            <person name="Asai D.J."/>
            <person name="Wilkes D.E."/>
            <person name="Wang Y."/>
            <person name="Cai H."/>
            <person name="Collins K."/>
            <person name="Stewart B.A."/>
            <person name="Lee S.R."/>
            <person name="Wilamowska K."/>
            <person name="Weinberg Z."/>
            <person name="Ruzzo W.L."/>
            <person name="Wloga D."/>
            <person name="Gaertig J."/>
            <person name="Frankel J."/>
            <person name="Tsao C.-C."/>
            <person name="Gorovsky M.A."/>
            <person name="Keeling P.J."/>
            <person name="Waller R.F."/>
            <person name="Patron N.J."/>
            <person name="Cherry J.M."/>
            <person name="Stover N.A."/>
            <person name="Krieger C.J."/>
            <person name="del Toro C."/>
            <person name="Ryder H.F."/>
            <person name="Williamson S.C."/>
            <person name="Barbeau R.A."/>
            <person name="Hamilton E.P."/>
            <person name="Orias E."/>
        </authorList>
    </citation>
    <scope>NUCLEOTIDE SEQUENCE [LARGE SCALE GENOMIC DNA]</scope>
    <source>
        <strain evidence="5">SB210</strain>
    </source>
</reference>
<sequence length="426" mass="50508">MDKGDKQEKKNFDKAKYLKNVRAFEQQMNFKKNFDEEGSDISRRVQLSSKYRDRAQERKLGQIDANEESDGEYGYLEDLNEKNDENNEINVAKQYGLDFNEEKDKYQLQENVVRLKGLDFSLLKKEQEKAKTEKQQEKEKINAAKTLESIKESLSKRKKEPSDFAKRVMGVYDKRYITNEKVSQKGVAFPIPFSYYEYEIKGNNIMSEIPSIVLKEKSEEDEYMVIPKIGPDALEGLTRIITIYSERGKKGLKEERERLEKLKKEQEQRMQIEENEFDLFGDTNNDLFEQNVRQSEILLKQEQEKQEDIFKDVKDYKEMMIEEQKKEFLKQKLENIINPNESASLQMGTRLNEKRKNPFEIEEDDYYNECFPKVAPSMNQIKELRERDKIFGSQEPIKKKKNDTFGRKLAAVERVIKEKQDLQNKS</sequence>